<dbReference type="VEuPathDB" id="MicrosporidiaDB:EHP00_2697"/>
<dbReference type="GO" id="GO:0005730">
    <property type="term" value="C:nucleolus"/>
    <property type="evidence" value="ECO:0007669"/>
    <property type="project" value="UniProtKB-SubCell"/>
</dbReference>
<dbReference type="NCBIfam" id="TIGR00323">
    <property type="entry name" value="eIF-6"/>
    <property type="match status" value="1"/>
</dbReference>
<dbReference type="PANTHER" id="PTHR10784">
    <property type="entry name" value="TRANSLATION INITIATION FACTOR 6"/>
    <property type="match status" value="1"/>
</dbReference>
<dbReference type="EMBL" id="MNPJ01000018">
    <property type="protein sequence ID" value="OQS54679.1"/>
    <property type="molecule type" value="Genomic_DNA"/>
</dbReference>
<dbReference type="VEuPathDB" id="MicrosporidiaDB:EHP00_766"/>
<keyword evidence="1 3" id="KW-0396">Initiation factor</keyword>
<keyword evidence="3" id="KW-0539">Nucleus</keyword>
<evidence type="ECO:0000256" key="1">
    <source>
        <dbReference type="ARBA" id="ARBA00022540"/>
    </source>
</evidence>
<dbReference type="GO" id="GO:0005737">
    <property type="term" value="C:cytoplasm"/>
    <property type="evidence" value="ECO:0007669"/>
    <property type="project" value="UniProtKB-SubCell"/>
</dbReference>
<dbReference type="InterPro" id="IPR002769">
    <property type="entry name" value="eIF6"/>
</dbReference>
<reference evidence="5 6" key="1">
    <citation type="journal article" date="2017" name="Environ. Microbiol.">
        <title>Decay of the glycolytic pathway and adaptation to intranuclear parasitism within Enterocytozoonidae microsporidia.</title>
        <authorList>
            <person name="Wiredu Boakye D."/>
            <person name="Jaroenlak P."/>
            <person name="Prachumwat A."/>
            <person name="Williams T.A."/>
            <person name="Bateman K.S."/>
            <person name="Itsathitphaisarn O."/>
            <person name="Sritunyalucksana K."/>
            <person name="Paszkiewicz K.H."/>
            <person name="Moore K.A."/>
            <person name="Stentiford G.D."/>
            <person name="Williams B.A."/>
        </authorList>
    </citation>
    <scope>NUCLEOTIDE SEQUENCE [LARGE SCALE GENOMIC DNA]</scope>
    <source>
        <strain evidence="5 6">TH1</strain>
    </source>
</reference>
<dbReference type="HAMAP" id="MF_00032">
    <property type="entry name" value="eIF_6"/>
    <property type="match status" value="1"/>
</dbReference>
<gene>
    <name evidence="3" type="primary">TIF6</name>
    <name evidence="5" type="ORF">EHP00_2697</name>
    <name evidence="4" type="ORF">EHP00_766</name>
</gene>
<dbReference type="GO" id="GO:0000054">
    <property type="term" value="P:ribosomal subunit export from nucleus"/>
    <property type="evidence" value="ECO:0007669"/>
    <property type="project" value="UniProtKB-UniRule"/>
</dbReference>
<evidence type="ECO:0000313" key="4">
    <source>
        <dbReference type="EMBL" id="OQS54679.1"/>
    </source>
</evidence>
<proteinExistence type="inferred from homology"/>
<dbReference type="STRING" id="646526.A0A1W0E7W2"/>
<keyword evidence="6" id="KW-1185">Reference proteome</keyword>
<evidence type="ECO:0000313" key="5">
    <source>
        <dbReference type="EMBL" id="OQS55306.1"/>
    </source>
</evidence>
<comment type="similarity">
    <text evidence="3">Belongs to the eIF-6 family.</text>
</comment>
<evidence type="ECO:0000256" key="3">
    <source>
        <dbReference type="HAMAP-Rule" id="MF_03132"/>
    </source>
</evidence>
<dbReference type="AlphaFoldDB" id="A0A1W0E7W2"/>
<dbReference type="GO" id="GO:0003743">
    <property type="term" value="F:translation initiation factor activity"/>
    <property type="evidence" value="ECO:0007669"/>
    <property type="project" value="UniProtKB-UniRule"/>
</dbReference>
<organism evidence="5 6">
    <name type="scientific">Ecytonucleospora hepatopenaei</name>
    <dbReference type="NCBI Taxonomy" id="646526"/>
    <lineage>
        <taxon>Eukaryota</taxon>
        <taxon>Fungi</taxon>
        <taxon>Fungi incertae sedis</taxon>
        <taxon>Microsporidia</taxon>
        <taxon>Enterocytozoonidae</taxon>
        <taxon>Ecytonucleospora</taxon>
    </lineage>
</organism>
<comment type="caution">
    <text evidence="3">Lacks conserved residue(s) required for the propagation of feature annotation.</text>
</comment>
<sequence length="235" mass="25708">MLTKLDFEGNSEVKSFICLTNAYAIVGRAEHSNVVDFLKEKLSFPVVETTIANIKTVGNLCVGNKYGLACSETINDQELMHIRNSLPEEVMVARVYDKCNALGNNVLCNDHVCLVNPDFENTSALEEVLKVPVFKISLDDIKLVGSYACMNNKGMLVHPNMNTLQLKELSELCKVDVIASTINQGKNIVGSGIVANDFLAIAGRRSTFVELKTAGKVLQIGEGVEENVLIEDIVE</sequence>
<dbReference type="GO" id="GO:0043023">
    <property type="term" value="F:ribosomal large subunit binding"/>
    <property type="evidence" value="ECO:0007669"/>
    <property type="project" value="UniProtKB-UniRule"/>
</dbReference>
<protein>
    <recommendedName>
        <fullName evidence="3">Eukaryotic translation initiation factor 6</fullName>
        <shortName evidence="3">eIF-6</shortName>
    </recommendedName>
</protein>
<comment type="subunit">
    <text evidence="3">Monomer. Associates with the 60S ribosomal subunit.</text>
</comment>
<keyword evidence="2 3" id="KW-0648">Protein biosynthesis</keyword>
<comment type="caution">
    <text evidence="5">The sequence shown here is derived from an EMBL/GenBank/DDBJ whole genome shotgun (WGS) entry which is preliminary data.</text>
</comment>
<dbReference type="Pfam" id="PF01912">
    <property type="entry name" value="eIF-6"/>
    <property type="match status" value="1"/>
</dbReference>
<dbReference type="Proteomes" id="UP000192758">
    <property type="component" value="Unassembled WGS sequence"/>
</dbReference>
<dbReference type="GO" id="GO:0042273">
    <property type="term" value="P:ribosomal large subunit biogenesis"/>
    <property type="evidence" value="ECO:0007669"/>
    <property type="project" value="UniProtKB-UniRule"/>
</dbReference>
<keyword evidence="3" id="KW-0963">Cytoplasm</keyword>
<dbReference type="Gene3D" id="3.75.10.10">
    <property type="entry name" value="L-arginine/glycine Amidinotransferase, Chain A"/>
    <property type="match status" value="1"/>
</dbReference>
<evidence type="ECO:0000313" key="6">
    <source>
        <dbReference type="Proteomes" id="UP000192758"/>
    </source>
</evidence>
<dbReference type="OrthoDB" id="4155914at2759"/>
<name>A0A1W0E7W2_9MICR</name>
<dbReference type="SMART" id="SM00654">
    <property type="entry name" value="eIF6"/>
    <property type="match status" value="1"/>
</dbReference>
<comment type="subcellular location">
    <subcellularLocation>
        <location evidence="3">Cytoplasm</location>
    </subcellularLocation>
    <subcellularLocation>
        <location evidence="3">Nucleus</location>
        <location evidence="3">Nucleolus</location>
    </subcellularLocation>
    <text evidence="3">Shuttles between cytoplasm and nucleus/nucleolus.</text>
</comment>
<dbReference type="EMBL" id="MNPJ01000011">
    <property type="protein sequence ID" value="OQS55306.1"/>
    <property type="molecule type" value="Genomic_DNA"/>
</dbReference>
<dbReference type="PIRSF" id="PIRSF006413">
    <property type="entry name" value="IF-6"/>
    <property type="match status" value="1"/>
</dbReference>
<comment type="function">
    <text evidence="3">Binds to the 60S ribosomal subunit and prevents its association with the 40S ribosomal subunit to form the 80S initiation complex in the cytoplasm. Is also involved in ribosome biogenesis. Associates with pre-60S subunits in the nucleus and is involved in its nuclear export.</text>
</comment>
<dbReference type="GO" id="GO:0042256">
    <property type="term" value="P:cytosolic ribosome assembly"/>
    <property type="evidence" value="ECO:0007669"/>
    <property type="project" value="UniProtKB-UniRule"/>
</dbReference>
<dbReference type="SUPFAM" id="SSF55909">
    <property type="entry name" value="Pentein"/>
    <property type="match status" value="1"/>
</dbReference>
<accession>A0A1W0E7W2</accession>
<keyword evidence="3" id="KW-0690">Ribosome biogenesis</keyword>
<evidence type="ECO:0000256" key="2">
    <source>
        <dbReference type="ARBA" id="ARBA00022917"/>
    </source>
</evidence>